<dbReference type="Proteomes" id="UP000262538">
    <property type="component" value="Unassembled WGS sequence"/>
</dbReference>
<gene>
    <name evidence="3" type="ORF">DI270_012795</name>
</gene>
<dbReference type="EMBL" id="QFZU02000056">
    <property type="protein sequence ID" value="RGA04579.1"/>
    <property type="molecule type" value="Genomic_DNA"/>
</dbReference>
<dbReference type="Pfam" id="PF13384">
    <property type="entry name" value="HTH_23"/>
    <property type="match status" value="1"/>
</dbReference>
<comment type="caution">
    <text evidence="3">The sequence shown here is derived from an EMBL/GenBank/DDBJ whole genome shotgun (WGS) entry which is preliminary data.</text>
</comment>
<protein>
    <submittedName>
        <fullName evidence="3">Transposase</fullName>
    </submittedName>
</protein>
<dbReference type="RefSeq" id="WP_111700105.1">
    <property type="nucleotide sequence ID" value="NZ_QFZU02000056.1"/>
</dbReference>
<name>A0ABX9LL19_9ACTN</name>
<dbReference type="Pfam" id="PF13592">
    <property type="entry name" value="HTH_33"/>
    <property type="match status" value="1"/>
</dbReference>
<sequence length="179" mass="20438">MRYPQGGGLTPERQQFREELRLKAAERFAQGEASSVIAKALRLNVRSVQRWRQKWEQGGPRALRSQGPASLPRLSQEQFAQLEAELVKGPTAHGWEDQRWTLARIKTVIGRRFHMAYTIQGVRKLLARNGWSWQVPARRAMERDDGVVAGWVKEVWPCAEDSRRPVEPGSSSRTKPDSP</sequence>
<evidence type="ECO:0000256" key="1">
    <source>
        <dbReference type="SAM" id="MobiDB-lite"/>
    </source>
</evidence>
<accession>A0ABX9LL19</accession>
<feature type="region of interest" description="Disordered" evidence="1">
    <location>
        <begin position="159"/>
        <end position="179"/>
    </location>
</feature>
<organism evidence="3 4">
    <name type="scientific">Microbispora triticiradicis</name>
    <dbReference type="NCBI Taxonomy" id="2200763"/>
    <lineage>
        <taxon>Bacteria</taxon>
        <taxon>Bacillati</taxon>
        <taxon>Actinomycetota</taxon>
        <taxon>Actinomycetes</taxon>
        <taxon>Streptosporangiales</taxon>
        <taxon>Streptosporangiaceae</taxon>
        <taxon>Microbispora</taxon>
    </lineage>
</organism>
<keyword evidence="4" id="KW-1185">Reference proteome</keyword>
<feature type="domain" description="Winged helix-turn helix" evidence="2">
    <location>
        <begin position="96"/>
        <end position="154"/>
    </location>
</feature>
<reference evidence="3 4" key="1">
    <citation type="submission" date="2018-08" db="EMBL/GenBank/DDBJ databases">
        <title>Microbispora. triticiradicis sp. nov., a novel actinomycete isolated from the root of wheat (Triticum aestivum L.)).</title>
        <authorList>
            <person name="Han C."/>
        </authorList>
    </citation>
    <scope>NUCLEOTIDE SEQUENCE [LARGE SCALE GENOMIC DNA]</scope>
    <source>
        <strain evidence="3 4">NEAU-HRDPA2-9</strain>
    </source>
</reference>
<evidence type="ECO:0000259" key="2">
    <source>
        <dbReference type="Pfam" id="PF13592"/>
    </source>
</evidence>
<dbReference type="SUPFAM" id="SSF46689">
    <property type="entry name" value="Homeodomain-like"/>
    <property type="match status" value="1"/>
</dbReference>
<evidence type="ECO:0000313" key="4">
    <source>
        <dbReference type="Proteomes" id="UP000262538"/>
    </source>
</evidence>
<dbReference type="InterPro" id="IPR009057">
    <property type="entry name" value="Homeodomain-like_sf"/>
</dbReference>
<evidence type="ECO:0000313" key="3">
    <source>
        <dbReference type="EMBL" id="RGA04579.1"/>
    </source>
</evidence>
<dbReference type="InterPro" id="IPR025959">
    <property type="entry name" value="Winged_HTH_dom"/>
</dbReference>
<proteinExistence type="predicted"/>